<organism evidence="2 3">
    <name type="scientific">Rhamnusium bicolor</name>
    <dbReference type="NCBI Taxonomy" id="1586634"/>
    <lineage>
        <taxon>Eukaryota</taxon>
        <taxon>Metazoa</taxon>
        <taxon>Ecdysozoa</taxon>
        <taxon>Arthropoda</taxon>
        <taxon>Hexapoda</taxon>
        <taxon>Insecta</taxon>
        <taxon>Pterygota</taxon>
        <taxon>Neoptera</taxon>
        <taxon>Endopterygota</taxon>
        <taxon>Coleoptera</taxon>
        <taxon>Polyphaga</taxon>
        <taxon>Cucujiformia</taxon>
        <taxon>Chrysomeloidea</taxon>
        <taxon>Cerambycidae</taxon>
        <taxon>Lepturinae</taxon>
        <taxon>Rhagiini</taxon>
        <taxon>Rhamnusium</taxon>
    </lineage>
</organism>
<feature type="region of interest" description="Disordered" evidence="1">
    <location>
        <begin position="1"/>
        <end position="136"/>
    </location>
</feature>
<accession>A0AAV8WJL7</accession>
<comment type="caution">
    <text evidence="2">The sequence shown here is derived from an EMBL/GenBank/DDBJ whole genome shotgun (WGS) entry which is preliminary data.</text>
</comment>
<feature type="compositionally biased region" description="Basic and acidic residues" evidence="1">
    <location>
        <begin position="18"/>
        <end position="33"/>
    </location>
</feature>
<feature type="compositionally biased region" description="Basic and acidic residues" evidence="1">
    <location>
        <begin position="46"/>
        <end position="62"/>
    </location>
</feature>
<sequence length="136" mass="15445">MAPGRSVSPVAGQPSTAPKEKQQHQNEEQEDKRKSSKHRWVPLEIDLSKTNKNDRRKSDRSGDVQSTVSDGDRDWRAERELNGPLHVRHQRPASAAPRGRGGRTRGGRRGPFNRPANRTPSDPEYPDYPADYIQVW</sequence>
<evidence type="ECO:0000313" key="2">
    <source>
        <dbReference type="EMBL" id="KAJ8926934.1"/>
    </source>
</evidence>
<gene>
    <name evidence="2" type="ORF">NQ314_020786</name>
</gene>
<evidence type="ECO:0008006" key="4">
    <source>
        <dbReference type="Google" id="ProtNLM"/>
    </source>
</evidence>
<dbReference type="AlphaFoldDB" id="A0AAV8WJL7"/>
<dbReference type="Proteomes" id="UP001162156">
    <property type="component" value="Unassembled WGS sequence"/>
</dbReference>
<feature type="compositionally biased region" description="Basic and acidic residues" evidence="1">
    <location>
        <begin position="70"/>
        <end position="81"/>
    </location>
</feature>
<reference evidence="2" key="1">
    <citation type="journal article" date="2023" name="Insect Mol. Biol.">
        <title>Genome sequencing provides insights into the evolution of gene families encoding plant cell wall-degrading enzymes in longhorned beetles.</title>
        <authorList>
            <person name="Shin N.R."/>
            <person name="Okamura Y."/>
            <person name="Kirsch R."/>
            <person name="Pauchet Y."/>
        </authorList>
    </citation>
    <scope>NUCLEOTIDE SEQUENCE</scope>
    <source>
        <strain evidence="2">RBIC_L_NR</strain>
    </source>
</reference>
<name>A0AAV8WJL7_9CUCU</name>
<protein>
    <recommendedName>
        <fullName evidence="4">Btz domain-containing protein</fullName>
    </recommendedName>
</protein>
<proteinExistence type="predicted"/>
<keyword evidence="3" id="KW-1185">Reference proteome</keyword>
<evidence type="ECO:0000256" key="1">
    <source>
        <dbReference type="SAM" id="MobiDB-lite"/>
    </source>
</evidence>
<dbReference type="EMBL" id="JANEYF010005770">
    <property type="protein sequence ID" value="KAJ8926934.1"/>
    <property type="molecule type" value="Genomic_DNA"/>
</dbReference>
<evidence type="ECO:0000313" key="3">
    <source>
        <dbReference type="Proteomes" id="UP001162156"/>
    </source>
</evidence>